<sequence>MDNPLAGLGLTTPLLAAPMAGGPTTPALVGAAARAGGLGFLAAGYLAPEAFAAQLALTRAQTSLFGVNLFAPNPVAVDPAAYTAYRDRLRADAERFGAELPETPVEDDDWWRDKVDLLLADPVPVVSFTFGLPDAAALAGLRRAGSLLVQTVTSAEEGLHAVEAGVDAIIVQAAAAGGHSATFTPGRPLPVKPLPELLTEVNHAVGLPKIAAGGVVRPEQVRELLTCCARAVLVGTALLLTPEAGTSAAHRAALSEVDRGDTVLTRAFTGRPARALRNGFLDAHDAAAPLGYPALHHLTRPIRRAGEVEHVNLWAGTGYREVQAKPAAEVLAGLAAHL</sequence>
<keyword evidence="6" id="KW-0560">Oxidoreductase</keyword>
<accession>A0ABS5AQ84</accession>
<proteinExistence type="inferred from homology"/>
<dbReference type="Pfam" id="PF03060">
    <property type="entry name" value="NMO"/>
    <property type="match status" value="1"/>
</dbReference>
<dbReference type="InterPro" id="IPR004136">
    <property type="entry name" value="NMO"/>
</dbReference>
<dbReference type="GO" id="GO:0051213">
    <property type="term" value="F:dioxygenase activity"/>
    <property type="evidence" value="ECO:0007669"/>
    <property type="project" value="UniProtKB-KW"/>
</dbReference>
<dbReference type="Proteomes" id="UP001519363">
    <property type="component" value="Unassembled WGS sequence"/>
</dbReference>
<evidence type="ECO:0000256" key="4">
    <source>
        <dbReference type="ARBA" id="ARBA00022630"/>
    </source>
</evidence>
<protein>
    <recommendedName>
        <fullName evidence="8">Propionate 3-nitronate monooxygenase</fullName>
    </recommendedName>
</protein>
<gene>
    <name evidence="10" type="ORF">JOF53_007284</name>
</gene>
<dbReference type="RefSeq" id="WP_086789764.1">
    <property type="nucleotide sequence ID" value="NZ_JAGIOO010000001.1"/>
</dbReference>
<keyword evidence="10" id="KW-0223">Dioxygenase</keyword>
<dbReference type="PANTHER" id="PTHR42747:SF3">
    <property type="entry name" value="NITRONATE MONOOXYGENASE-RELATED"/>
    <property type="match status" value="1"/>
</dbReference>
<name>A0ABS5AQ84_9PSEU</name>
<organism evidence="10 11">
    <name type="scientific">Crossiella equi</name>
    <dbReference type="NCBI Taxonomy" id="130796"/>
    <lineage>
        <taxon>Bacteria</taxon>
        <taxon>Bacillati</taxon>
        <taxon>Actinomycetota</taxon>
        <taxon>Actinomycetes</taxon>
        <taxon>Pseudonocardiales</taxon>
        <taxon>Pseudonocardiaceae</taxon>
        <taxon>Crossiella</taxon>
    </lineage>
</organism>
<evidence type="ECO:0000256" key="6">
    <source>
        <dbReference type="ARBA" id="ARBA00023002"/>
    </source>
</evidence>
<dbReference type="InterPro" id="IPR013785">
    <property type="entry name" value="Aldolase_TIM"/>
</dbReference>
<evidence type="ECO:0000256" key="5">
    <source>
        <dbReference type="ARBA" id="ARBA00022643"/>
    </source>
</evidence>
<evidence type="ECO:0000256" key="3">
    <source>
        <dbReference type="ARBA" id="ARBA00022575"/>
    </source>
</evidence>
<dbReference type="CDD" id="cd04730">
    <property type="entry name" value="NPD_like"/>
    <property type="match status" value="1"/>
</dbReference>
<comment type="similarity">
    <text evidence="2">Belongs to the nitronate monooxygenase family. NMO class I subfamily.</text>
</comment>
<keyword evidence="5" id="KW-0288">FMN</keyword>
<comment type="caution">
    <text evidence="10">The sequence shown here is derived from an EMBL/GenBank/DDBJ whole genome shotgun (WGS) entry which is preliminary data.</text>
</comment>
<keyword evidence="4" id="KW-0285">Flavoprotein</keyword>
<keyword evidence="7" id="KW-0503">Monooxygenase</keyword>
<dbReference type="PANTHER" id="PTHR42747">
    <property type="entry name" value="NITRONATE MONOOXYGENASE-RELATED"/>
    <property type="match status" value="1"/>
</dbReference>
<evidence type="ECO:0000256" key="9">
    <source>
        <dbReference type="ARBA" id="ARBA00049401"/>
    </source>
</evidence>
<reference evidence="10 11" key="1">
    <citation type="submission" date="2021-03" db="EMBL/GenBank/DDBJ databases">
        <title>Sequencing the genomes of 1000 actinobacteria strains.</title>
        <authorList>
            <person name="Klenk H.-P."/>
        </authorList>
    </citation>
    <scope>NUCLEOTIDE SEQUENCE [LARGE SCALE GENOMIC DNA]</scope>
    <source>
        <strain evidence="10 11">DSM 44580</strain>
    </source>
</reference>
<dbReference type="SUPFAM" id="SSF51412">
    <property type="entry name" value="Inosine monophosphate dehydrogenase (IMPDH)"/>
    <property type="match status" value="1"/>
</dbReference>
<evidence type="ECO:0000313" key="11">
    <source>
        <dbReference type="Proteomes" id="UP001519363"/>
    </source>
</evidence>
<evidence type="ECO:0000256" key="2">
    <source>
        <dbReference type="ARBA" id="ARBA00009881"/>
    </source>
</evidence>
<comment type="catalytic activity">
    <reaction evidence="9">
        <text>3 propionate 3-nitronate + 3 O2 + H2O = 3 3-oxopropanoate + 2 nitrate + nitrite + H2O2 + 3 H(+)</text>
        <dbReference type="Rhea" id="RHEA:57332"/>
        <dbReference type="ChEBI" id="CHEBI:15377"/>
        <dbReference type="ChEBI" id="CHEBI:15378"/>
        <dbReference type="ChEBI" id="CHEBI:15379"/>
        <dbReference type="ChEBI" id="CHEBI:16240"/>
        <dbReference type="ChEBI" id="CHEBI:16301"/>
        <dbReference type="ChEBI" id="CHEBI:17632"/>
        <dbReference type="ChEBI" id="CHEBI:33190"/>
        <dbReference type="ChEBI" id="CHEBI:136067"/>
    </reaction>
</comment>
<dbReference type="EMBL" id="JAGIOO010000001">
    <property type="protein sequence ID" value="MBP2478412.1"/>
    <property type="molecule type" value="Genomic_DNA"/>
</dbReference>
<evidence type="ECO:0000256" key="7">
    <source>
        <dbReference type="ARBA" id="ARBA00023033"/>
    </source>
</evidence>
<dbReference type="Gene3D" id="3.20.20.70">
    <property type="entry name" value="Aldolase class I"/>
    <property type="match status" value="1"/>
</dbReference>
<comment type="cofactor">
    <cofactor evidence="1">
        <name>FMN</name>
        <dbReference type="ChEBI" id="CHEBI:58210"/>
    </cofactor>
</comment>
<keyword evidence="3" id="KW-0216">Detoxification</keyword>
<evidence type="ECO:0000256" key="8">
    <source>
        <dbReference type="ARBA" id="ARBA00031155"/>
    </source>
</evidence>
<keyword evidence="11" id="KW-1185">Reference proteome</keyword>
<evidence type="ECO:0000313" key="10">
    <source>
        <dbReference type="EMBL" id="MBP2478412.1"/>
    </source>
</evidence>
<evidence type="ECO:0000256" key="1">
    <source>
        <dbReference type="ARBA" id="ARBA00001917"/>
    </source>
</evidence>